<dbReference type="PANTHER" id="PTHR42714:SF2">
    <property type="entry name" value="TRNA MODIFICATION GTPASE GTPBP3, MITOCHONDRIAL"/>
    <property type="match status" value="1"/>
</dbReference>
<keyword evidence="5" id="KW-1185">Reference proteome</keyword>
<dbReference type="GO" id="GO:0005525">
    <property type="term" value="F:GTP binding"/>
    <property type="evidence" value="ECO:0007669"/>
    <property type="project" value="InterPro"/>
</dbReference>
<dbReference type="AlphaFoldDB" id="A0A2T5IRU4"/>
<evidence type="ECO:0000259" key="2">
    <source>
        <dbReference type="Pfam" id="PF01926"/>
    </source>
</evidence>
<dbReference type="InterPro" id="IPR006073">
    <property type="entry name" value="GTP-bd"/>
</dbReference>
<accession>A0A2T5IRU4</accession>
<proteinExistence type="predicted"/>
<dbReference type="RefSeq" id="WP_107867107.1">
    <property type="nucleotide sequence ID" value="NZ_QAON01000040.1"/>
</dbReference>
<dbReference type="PANTHER" id="PTHR42714">
    <property type="entry name" value="TRNA MODIFICATION GTPASE GTPBP3"/>
    <property type="match status" value="1"/>
</dbReference>
<gene>
    <name evidence="4" type="ORF">C8N29_1402</name>
</gene>
<evidence type="ECO:0000313" key="5">
    <source>
        <dbReference type="Proteomes" id="UP000244223"/>
    </source>
</evidence>
<sequence length="585" mass="65547">MKNNIEIIALAEEGSLLLAQAKSAIVSAESDEVKSLATRIPYSLEGQNGPLKLVFAGQYSAGKSSVISALTGRQDIAIGAGITTQHTHPYHWQGVDIIDTPGVHTSLRPDHDEITYRALANADLLVFVTTNELFDDHLAKHFRKLAVDRDKGREMLLLINKMQRHVAGNSLEAQQIIIEDLQKVIIPFTPEDLHISFVDAESSIRAAGHPDASVAERLWRKSGMDKFAETLNQFIREKGLIGRYTTALYSLEQVLLECLAKSSTGDLDINGLEELLLQKRRALVEEQQRIPESIRRVVTKEVEKIKDDGRKIAGMIHEDMNEKDVKIKIEEAEKRADDLSNLLNEQVKTVIGLHIEDLEKRFEAIMDSELAKELLPRLKERMDEHLKTSKISPEMANNLNKAANHSKDLGNFLVKNCFNPASSGFKAMFELKNYSGTKGHEIVKEVGKFFGKKFKPWEAVKWTKYLAHAGRVLAVAGVVLNVYLALKEDAQEVEQTKALLETRTIIRSGFNDAANAIETFFDEATQTYVTEVFTPEISAVDSQLSELREMQTQRSIQYDTFVKLLAQTQSLIRKMHQSSSAQASA</sequence>
<protein>
    <submittedName>
        <fullName evidence="4">50S ribosome-binding GTPase</fullName>
    </submittedName>
</protein>
<dbReference type="Pfam" id="PF01926">
    <property type="entry name" value="MMR_HSR1"/>
    <property type="match status" value="1"/>
</dbReference>
<dbReference type="SUPFAM" id="SSF52540">
    <property type="entry name" value="P-loop containing nucleoside triphosphate hydrolases"/>
    <property type="match status" value="1"/>
</dbReference>
<dbReference type="Proteomes" id="UP000244223">
    <property type="component" value="Unassembled WGS sequence"/>
</dbReference>
<dbReference type="OrthoDB" id="6197209at2"/>
<dbReference type="GO" id="GO:0005737">
    <property type="term" value="C:cytoplasm"/>
    <property type="evidence" value="ECO:0007669"/>
    <property type="project" value="TreeGrafter"/>
</dbReference>
<evidence type="ECO:0000313" key="4">
    <source>
        <dbReference type="EMBL" id="PTQ86543.1"/>
    </source>
</evidence>
<evidence type="ECO:0000259" key="3">
    <source>
        <dbReference type="Pfam" id="PF18709"/>
    </source>
</evidence>
<feature type="domain" description="Dynamin-like helical" evidence="3">
    <location>
        <begin position="299"/>
        <end position="550"/>
    </location>
</feature>
<reference evidence="4 5" key="1">
    <citation type="submission" date="2018-04" db="EMBL/GenBank/DDBJ databases">
        <title>Genomic Encyclopedia of Archaeal and Bacterial Type Strains, Phase II (KMG-II): from individual species to whole genera.</title>
        <authorList>
            <person name="Goeker M."/>
        </authorList>
    </citation>
    <scope>NUCLEOTIDE SEQUENCE [LARGE SCALE GENOMIC DNA]</scope>
    <source>
        <strain evidence="4 5">DSM 5822</strain>
    </source>
</reference>
<dbReference type="InterPro" id="IPR040576">
    <property type="entry name" value="DLP_helical"/>
</dbReference>
<dbReference type="Pfam" id="PF18709">
    <property type="entry name" value="DLP_helical"/>
    <property type="match status" value="1"/>
</dbReference>
<name>A0A2T5IRU4_9GAMM</name>
<dbReference type="Gene3D" id="3.40.50.300">
    <property type="entry name" value="P-loop containing nucleotide triphosphate hydrolases"/>
    <property type="match status" value="1"/>
</dbReference>
<dbReference type="GO" id="GO:0002098">
    <property type="term" value="P:tRNA wobble uridine modification"/>
    <property type="evidence" value="ECO:0007669"/>
    <property type="project" value="TreeGrafter"/>
</dbReference>
<comment type="caution">
    <text evidence="4">The sequence shown here is derived from an EMBL/GenBank/DDBJ whole genome shotgun (WGS) entry which is preliminary data.</text>
</comment>
<dbReference type="SUPFAM" id="SSF46966">
    <property type="entry name" value="Spectrin repeat"/>
    <property type="match status" value="1"/>
</dbReference>
<dbReference type="EMBL" id="QAON01000040">
    <property type="protein sequence ID" value="PTQ86543.1"/>
    <property type="molecule type" value="Genomic_DNA"/>
</dbReference>
<dbReference type="GO" id="GO:0030488">
    <property type="term" value="P:tRNA methylation"/>
    <property type="evidence" value="ECO:0007669"/>
    <property type="project" value="TreeGrafter"/>
</dbReference>
<feature type="domain" description="G" evidence="2">
    <location>
        <begin position="53"/>
        <end position="161"/>
    </location>
</feature>
<organism evidence="4 5">
    <name type="scientific">Agitococcus lubricus</name>
    <dbReference type="NCBI Taxonomy" id="1077255"/>
    <lineage>
        <taxon>Bacteria</taxon>
        <taxon>Pseudomonadati</taxon>
        <taxon>Pseudomonadota</taxon>
        <taxon>Gammaproteobacteria</taxon>
        <taxon>Moraxellales</taxon>
        <taxon>Moraxellaceae</taxon>
        <taxon>Agitococcus</taxon>
    </lineage>
</organism>
<dbReference type="InterPro" id="IPR027417">
    <property type="entry name" value="P-loop_NTPase"/>
</dbReference>
<keyword evidence="1" id="KW-0175">Coiled coil</keyword>
<feature type="coiled-coil region" evidence="1">
    <location>
        <begin position="322"/>
        <end position="349"/>
    </location>
</feature>
<evidence type="ECO:0000256" key="1">
    <source>
        <dbReference type="SAM" id="Coils"/>
    </source>
</evidence>